<reference evidence="9" key="1">
    <citation type="submission" date="2018-06" db="EMBL/GenBank/DDBJ databases">
        <authorList>
            <person name="Guldener U."/>
        </authorList>
    </citation>
    <scope>NUCLEOTIDE SEQUENCE [LARGE SCALE GENOMIC DNA]</scope>
    <source>
        <strain evidence="9">UTAD17</strain>
    </source>
</reference>
<dbReference type="InterPro" id="IPR019136">
    <property type="entry name" value="TF_IIIC_su-5_HTH"/>
</dbReference>
<sequence length="664" mass="76832">MSAAPSRSGSPAAALVVAENNNSIYAKEYPLNAIPQNLKSVEFPLFLKNDQSVSKVINNMCGGIYKINSAFRENLDYSTDKCLELYLNKNDKTIDGNNWDNNGDNSENDFFNEHPIIGKSDNDEKLLIKITITRKKKSQTDGDASTGTLLDNLRSCEAFKVQPLGVINKTIKFRYISDFQTILDNNKSAVEYNQSINSLDWDKIKTFVEDIPDEDPRPFEPLFNDKKKYYLPPPPKFSMVHLPFIYEYKKNPYSDSRGEDVRTSYLKSYQIQISSRSDVPEQPHQKLLDNLAIAKETGVYPKTNKESQFYEQLLKCVEHLENLFNKRPIWLKKHLEGIIVSDNETNNNNTAWGPILKFGLAVVSYRFLKGPWRNSYIKFGVDPYSSFSYAKYQTEFFKIEKKILDRLLYEKYKNEKKNVNDLVVTHHDYSSISPQCPKIYETDTKEWIDSRFYFDGTYIPWYLMIPVDLLLKESNIKEIYDKAVFLDKPNELTGWFHDLDLLKIRKIVKYELGCLAQNNDKFDKKIIEEYKKLRDVKATGPEITSTDIITDKRDNIRQSLDFNVTMNEKQMIDVVKKYENESLEEDDDNNNGIKTGVTDDNMVEDIGEDGDADEVQSDSSFTANNASYMEILEQISKMHPEISKYLKENVDGIIKGDLVDNIKY</sequence>
<protein>
    <submittedName>
        <fullName evidence="8">Related to Transcription factor tau 95 kDa subunit</fullName>
    </submittedName>
</protein>
<dbReference type="InterPro" id="IPR042536">
    <property type="entry name" value="TFIIIC_tauA_Sfc1"/>
</dbReference>
<feature type="compositionally biased region" description="Acidic residues" evidence="5">
    <location>
        <begin position="601"/>
        <end position="616"/>
    </location>
</feature>
<dbReference type="PANTHER" id="PTHR13230">
    <property type="entry name" value="GENERAL TRANSCRIPTION FACTOR IIIC, POLYPEPTIDE 5"/>
    <property type="match status" value="1"/>
</dbReference>
<feature type="domain" description="Transcription factor IIIC subunit 5 HTH" evidence="6">
    <location>
        <begin position="231"/>
        <end position="398"/>
    </location>
</feature>
<dbReference type="VEuPathDB" id="FungiDB:SCODWIG_02186"/>
<keyword evidence="2" id="KW-0238">DNA-binding</keyword>
<dbReference type="AlphaFoldDB" id="A0A376B6V7"/>
<dbReference type="Proteomes" id="UP000262825">
    <property type="component" value="Unassembled WGS sequence"/>
</dbReference>
<dbReference type="Pfam" id="PF09734">
    <property type="entry name" value="Tau95"/>
    <property type="match status" value="1"/>
</dbReference>
<keyword evidence="9" id="KW-1185">Reference proteome</keyword>
<dbReference type="PANTHER" id="PTHR13230:SF5">
    <property type="entry name" value="GENERAL TRANSCRIPTION FACTOR 3C POLYPEPTIDE 5"/>
    <property type="match status" value="1"/>
</dbReference>
<evidence type="ECO:0000313" key="9">
    <source>
        <dbReference type="Proteomes" id="UP000262825"/>
    </source>
</evidence>
<dbReference type="EMBL" id="UFAJ01000351">
    <property type="protein sequence ID" value="SSD60425.1"/>
    <property type="molecule type" value="Genomic_DNA"/>
</dbReference>
<dbReference type="Gene3D" id="3.30.200.160">
    <property type="entry name" value="TFIIIC, subcomplex tauA, subunit Sfc1, barrel domain"/>
    <property type="match status" value="1"/>
</dbReference>
<dbReference type="GO" id="GO:0006384">
    <property type="term" value="P:transcription initiation at RNA polymerase III promoter"/>
    <property type="evidence" value="ECO:0007669"/>
    <property type="project" value="InterPro"/>
</dbReference>
<keyword evidence="3" id="KW-0804">Transcription</keyword>
<keyword evidence="4" id="KW-0539">Nucleus</keyword>
<dbReference type="OrthoDB" id="5598268at2759"/>
<organism evidence="8 9">
    <name type="scientific">Saccharomycodes ludwigii</name>
    <dbReference type="NCBI Taxonomy" id="36035"/>
    <lineage>
        <taxon>Eukaryota</taxon>
        <taxon>Fungi</taxon>
        <taxon>Dikarya</taxon>
        <taxon>Ascomycota</taxon>
        <taxon>Saccharomycotina</taxon>
        <taxon>Saccharomycetes</taxon>
        <taxon>Saccharomycodales</taxon>
        <taxon>Saccharomycodaceae</taxon>
        <taxon>Saccharomycodes</taxon>
    </lineage>
</organism>
<evidence type="ECO:0000256" key="1">
    <source>
        <dbReference type="ARBA" id="ARBA00004123"/>
    </source>
</evidence>
<evidence type="ECO:0000313" key="8">
    <source>
        <dbReference type="EMBL" id="SSD60425.1"/>
    </source>
</evidence>
<name>A0A376B6V7_9ASCO</name>
<feature type="domain" description="Transcription factor IIIC subunit Tfc1/Sfc1 triple barrel" evidence="7">
    <location>
        <begin position="40"/>
        <end position="181"/>
    </location>
</feature>
<dbReference type="InterPro" id="IPR040454">
    <property type="entry name" value="TF_IIIC_Tfc1/Sfc1"/>
</dbReference>
<proteinExistence type="predicted"/>
<comment type="subcellular location">
    <subcellularLocation>
        <location evidence="1">Nucleus</location>
    </subcellularLocation>
</comment>
<evidence type="ECO:0000259" key="7">
    <source>
        <dbReference type="Pfam" id="PF17682"/>
    </source>
</evidence>
<gene>
    <name evidence="8" type="ORF">SCODWIG_02186</name>
</gene>
<dbReference type="GO" id="GO:0001003">
    <property type="term" value="F:RNA polymerase III type 2 promoter sequence-specific DNA binding"/>
    <property type="evidence" value="ECO:0007669"/>
    <property type="project" value="TreeGrafter"/>
</dbReference>
<evidence type="ECO:0000256" key="4">
    <source>
        <dbReference type="ARBA" id="ARBA00023242"/>
    </source>
</evidence>
<dbReference type="GO" id="GO:0005634">
    <property type="term" value="C:nucleus"/>
    <property type="evidence" value="ECO:0007669"/>
    <property type="project" value="UniProtKB-SubCell"/>
</dbReference>
<dbReference type="InterPro" id="IPR041499">
    <property type="entry name" value="Tfc1/Sfc1_N"/>
</dbReference>
<accession>A0A376B6V7</accession>
<dbReference type="GO" id="GO:0001002">
    <property type="term" value="F:RNA polymerase III type 1 promoter sequence-specific DNA binding"/>
    <property type="evidence" value="ECO:0007669"/>
    <property type="project" value="TreeGrafter"/>
</dbReference>
<evidence type="ECO:0000256" key="2">
    <source>
        <dbReference type="ARBA" id="ARBA00023125"/>
    </source>
</evidence>
<evidence type="ECO:0000259" key="6">
    <source>
        <dbReference type="Pfam" id="PF09734"/>
    </source>
</evidence>
<evidence type="ECO:0000256" key="3">
    <source>
        <dbReference type="ARBA" id="ARBA00023163"/>
    </source>
</evidence>
<dbReference type="GO" id="GO:0000127">
    <property type="term" value="C:transcription factor TFIIIC complex"/>
    <property type="evidence" value="ECO:0007669"/>
    <property type="project" value="InterPro"/>
</dbReference>
<feature type="region of interest" description="Disordered" evidence="5">
    <location>
        <begin position="582"/>
        <end position="620"/>
    </location>
</feature>
<dbReference type="Pfam" id="PF17682">
    <property type="entry name" value="Tau95_N"/>
    <property type="match status" value="1"/>
</dbReference>
<evidence type="ECO:0000256" key="5">
    <source>
        <dbReference type="SAM" id="MobiDB-lite"/>
    </source>
</evidence>